<dbReference type="EMBL" id="CAJVPP010000493">
    <property type="protein sequence ID" value="CAG8487502.1"/>
    <property type="molecule type" value="Genomic_DNA"/>
</dbReference>
<accession>A0A9N8WI58</accession>
<sequence length="304" mass="34988">MLSQNSHSEMMMNIFGSNLLDKIVKKFSSTNKWKLDAECESKFRKVIKQAINDSRDNAIDSLLAYLANPKKGLRSLPSLKLKSQPSEMTLIVNYLDYIMKGLLHQPDKHRVEWPNTGLKESKARKLEGRARQPDFLVSAIHQLETSRMLFIGEVTSPAEKGNVHKNCNDLIRIGVFMKKCIDSAIDKGADIKLLGFQCIEYSIDFYAMELSASGLYFIYHIGQASIPTSVKTLTHFIDDVEIFLTIHNIFRESFVKFYNKLCNPKEIMMKASFKCETLSILNFNQLVSNTRNVKRKCSFWFERF</sequence>
<evidence type="ECO:0000313" key="1">
    <source>
        <dbReference type="EMBL" id="CAG8487502.1"/>
    </source>
</evidence>
<gene>
    <name evidence="1" type="ORF">FMOSSE_LOCUS3351</name>
</gene>
<dbReference type="Proteomes" id="UP000789375">
    <property type="component" value="Unassembled WGS sequence"/>
</dbReference>
<proteinExistence type="predicted"/>
<name>A0A9N8WI58_FUNMO</name>
<evidence type="ECO:0000313" key="2">
    <source>
        <dbReference type="Proteomes" id="UP000789375"/>
    </source>
</evidence>
<organism evidence="1 2">
    <name type="scientific">Funneliformis mosseae</name>
    <name type="common">Endomycorrhizal fungus</name>
    <name type="synonym">Glomus mosseae</name>
    <dbReference type="NCBI Taxonomy" id="27381"/>
    <lineage>
        <taxon>Eukaryota</taxon>
        <taxon>Fungi</taxon>
        <taxon>Fungi incertae sedis</taxon>
        <taxon>Mucoromycota</taxon>
        <taxon>Glomeromycotina</taxon>
        <taxon>Glomeromycetes</taxon>
        <taxon>Glomerales</taxon>
        <taxon>Glomeraceae</taxon>
        <taxon>Funneliformis</taxon>
    </lineage>
</organism>
<comment type="caution">
    <text evidence="1">The sequence shown here is derived from an EMBL/GenBank/DDBJ whole genome shotgun (WGS) entry which is preliminary data.</text>
</comment>
<reference evidence="1" key="1">
    <citation type="submission" date="2021-06" db="EMBL/GenBank/DDBJ databases">
        <authorList>
            <person name="Kallberg Y."/>
            <person name="Tangrot J."/>
            <person name="Rosling A."/>
        </authorList>
    </citation>
    <scope>NUCLEOTIDE SEQUENCE</scope>
    <source>
        <strain evidence="1">87-6 pot B 2015</strain>
    </source>
</reference>
<keyword evidence="2" id="KW-1185">Reference proteome</keyword>
<protein>
    <submittedName>
        <fullName evidence="1">10687_t:CDS:1</fullName>
    </submittedName>
</protein>
<dbReference type="AlphaFoldDB" id="A0A9N8WI58"/>